<dbReference type="PANTHER" id="PTHR35789:SF1">
    <property type="entry name" value="SPORE GERMINATION PROTEIN B3"/>
    <property type="match status" value="1"/>
</dbReference>
<dbReference type="Pfam" id="PF05504">
    <property type="entry name" value="Spore_GerAC"/>
    <property type="match status" value="1"/>
</dbReference>
<evidence type="ECO:0000313" key="10">
    <source>
        <dbReference type="EMBL" id="PSR30418.1"/>
    </source>
</evidence>
<evidence type="ECO:0000256" key="4">
    <source>
        <dbReference type="ARBA" id="ARBA00022729"/>
    </source>
</evidence>
<protein>
    <submittedName>
        <fullName evidence="10">Spore gernimation protein</fullName>
    </submittedName>
</protein>
<name>A0A2T2X7I9_9FIRM</name>
<reference evidence="10 11" key="1">
    <citation type="journal article" date="2014" name="BMC Genomics">
        <title>Comparison of environmental and isolate Sulfobacillus genomes reveals diverse carbon, sulfur, nitrogen, and hydrogen metabolisms.</title>
        <authorList>
            <person name="Justice N.B."/>
            <person name="Norman A."/>
            <person name="Brown C.T."/>
            <person name="Singh A."/>
            <person name="Thomas B.C."/>
            <person name="Banfield J.F."/>
        </authorList>
    </citation>
    <scope>NUCLEOTIDE SEQUENCE [LARGE SCALE GENOMIC DNA]</scope>
    <source>
        <strain evidence="10">AMDSBA1</strain>
    </source>
</reference>
<proteinExistence type="inferred from homology"/>
<evidence type="ECO:0000313" key="11">
    <source>
        <dbReference type="Proteomes" id="UP000242699"/>
    </source>
</evidence>
<accession>A0A2T2X7I9</accession>
<dbReference type="Proteomes" id="UP000242699">
    <property type="component" value="Unassembled WGS sequence"/>
</dbReference>
<evidence type="ECO:0000259" key="8">
    <source>
        <dbReference type="Pfam" id="PF05504"/>
    </source>
</evidence>
<dbReference type="EMBL" id="PXYT01000010">
    <property type="protein sequence ID" value="PSR30418.1"/>
    <property type="molecule type" value="Genomic_DNA"/>
</dbReference>
<comment type="caution">
    <text evidence="10">The sequence shown here is derived from an EMBL/GenBank/DDBJ whole genome shotgun (WGS) entry which is preliminary data.</text>
</comment>
<dbReference type="InterPro" id="IPR046953">
    <property type="entry name" value="Spore_GerAC-like_C"/>
</dbReference>
<feature type="domain" description="Spore germination protein N-terminal" evidence="9">
    <location>
        <begin position="29"/>
        <end position="206"/>
    </location>
</feature>
<dbReference type="InterPro" id="IPR038501">
    <property type="entry name" value="Spore_GerAC_C_sf"/>
</dbReference>
<comment type="subcellular location">
    <subcellularLocation>
        <location evidence="1">Membrane</location>
        <topology evidence="1">Lipid-anchor</topology>
    </subcellularLocation>
</comment>
<dbReference type="PANTHER" id="PTHR35789">
    <property type="entry name" value="SPORE GERMINATION PROTEIN B3"/>
    <property type="match status" value="1"/>
</dbReference>
<keyword evidence="5" id="KW-0472">Membrane</keyword>
<evidence type="ECO:0000256" key="6">
    <source>
        <dbReference type="ARBA" id="ARBA00023139"/>
    </source>
</evidence>
<evidence type="ECO:0000256" key="3">
    <source>
        <dbReference type="ARBA" id="ARBA00022544"/>
    </source>
</evidence>
<evidence type="ECO:0000256" key="7">
    <source>
        <dbReference type="ARBA" id="ARBA00023288"/>
    </source>
</evidence>
<dbReference type="GO" id="GO:0016020">
    <property type="term" value="C:membrane"/>
    <property type="evidence" value="ECO:0007669"/>
    <property type="project" value="UniProtKB-SubCell"/>
</dbReference>
<dbReference type="AlphaFoldDB" id="A0A2T2X7I9"/>
<keyword evidence="6" id="KW-0564">Palmitate</keyword>
<dbReference type="InterPro" id="IPR008844">
    <property type="entry name" value="Spore_GerAC-like"/>
</dbReference>
<organism evidence="10 11">
    <name type="scientific">Sulfobacillus benefaciens</name>
    <dbReference type="NCBI Taxonomy" id="453960"/>
    <lineage>
        <taxon>Bacteria</taxon>
        <taxon>Bacillati</taxon>
        <taxon>Bacillota</taxon>
        <taxon>Clostridia</taxon>
        <taxon>Eubacteriales</taxon>
        <taxon>Clostridiales Family XVII. Incertae Sedis</taxon>
        <taxon>Sulfobacillus</taxon>
    </lineage>
</organism>
<keyword evidence="4" id="KW-0732">Signal</keyword>
<evidence type="ECO:0000256" key="2">
    <source>
        <dbReference type="ARBA" id="ARBA00007886"/>
    </source>
</evidence>
<keyword evidence="3" id="KW-0309">Germination</keyword>
<dbReference type="Gene3D" id="3.30.300.210">
    <property type="entry name" value="Nutrient germinant receptor protein C, domain 3"/>
    <property type="match status" value="1"/>
</dbReference>
<dbReference type="GO" id="GO:0009847">
    <property type="term" value="P:spore germination"/>
    <property type="evidence" value="ECO:0007669"/>
    <property type="project" value="InterPro"/>
</dbReference>
<keyword evidence="7" id="KW-0449">Lipoprotein</keyword>
<feature type="domain" description="Spore germination GerAC-like C-terminal" evidence="8">
    <location>
        <begin position="219"/>
        <end position="374"/>
    </location>
</feature>
<dbReference type="InterPro" id="IPR057336">
    <property type="entry name" value="GerAC_N"/>
</dbReference>
<evidence type="ECO:0000256" key="1">
    <source>
        <dbReference type="ARBA" id="ARBA00004635"/>
    </source>
</evidence>
<dbReference type="Pfam" id="PF25198">
    <property type="entry name" value="Spore_GerAC_N"/>
    <property type="match status" value="1"/>
</dbReference>
<comment type="similarity">
    <text evidence="2">Belongs to the GerABKC lipoprotein family.</text>
</comment>
<evidence type="ECO:0000256" key="5">
    <source>
        <dbReference type="ARBA" id="ARBA00023136"/>
    </source>
</evidence>
<sequence length="377" mass="41530">MMTFASIGRLWAKIVTLLVIGLTLGGCWDNRPVDYRALIFTIGFSPGPKPGELKMLFQFPTPPAMAQYSKGSGASGSSPVGNVTGEGPSVARCFNAAQAQVSRDLYLGQIQIVAVSTKLSAPLFYSSLNSLDRTGAFDKTPFMFATAQSLKKVASFPTTQNNFPSLYYVDLFSCMHCQTDSLGVRFWQFASDVATPGVDPYLPQVSLASKPNHVLVNRVALYRHLTYVSTLNPQNTMTLGILKGLAHKVSLFLPRQQATLRAIHGSSRLQVQDRHGHISAMFHVVLSSTLEGIGTQTETAAQLALLSHEGSEILARRCLTLLEKTQKLDVDPFGVGRNLDWHHPESFLAIKHWHKEYPKVHMTVHVQLKIHKMGDLK</sequence>
<evidence type="ECO:0000259" key="9">
    <source>
        <dbReference type="Pfam" id="PF25198"/>
    </source>
</evidence>
<gene>
    <name evidence="10" type="ORF">C7B43_05900</name>
</gene>